<name>A0A561T696_9ACTN</name>
<evidence type="ECO:0000256" key="4">
    <source>
        <dbReference type="ARBA" id="ARBA00023139"/>
    </source>
</evidence>
<proteinExistence type="predicted"/>
<protein>
    <submittedName>
        <fullName evidence="7">Carbohydrate ABC transporter substrate-binding protein (CUT1 family)</fullName>
    </submittedName>
</protein>
<evidence type="ECO:0000256" key="5">
    <source>
        <dbReference type="ARBA" id="ARBA00023288"/>
    </source>
</evidence>
<gene>
    <name evidence="7" type="ORF">FHX73_1491</name>
</gene>
<organism evidence="7 8">
    <name type="scientific">Kitasatospora viridis</name>
    <dbReference type="NCBI Taxonomy" id="281105"/>
    <lineage>
        <taxon>Bacteria</taxon>
        <taxon>Bacillati</taxon>
        <taxon>Actinomycetota</taxon>
        <taxon>Actinomycetes</taxon>
        <taxon>Kitasatosporales</taxon>
        <taxon>Streptomycetaceae</taxon>
        <taxon>Kitasatospora</taxon>
    </lineage>
</organism>
<dbReference type="PANTHER" id="PTHR43649">
    <property type="entry name" value="ARABINOSE-BINDING PROTEIN-RELATED"/>
    <property type="match status" value="1"/>
</dbReference>
<comment type="caution">
    <text evidence="7">The sequence shown here is derived from an EMBL/GenBank/DDBJ whole genome shotgun (WGS) entry which is preliminary data.</text>
</comment>
<dbReference type="InterPro" id="IPR050490">
    <property type="entry name" value="Bact_solute-bd_prot1"/>
</dbReference>
<keyword evidence="3" id="KW-0472">Membrane</keyword>
<keyword evidence="4" id="KW-0564">Palmitate</keyword>
<dbReference type="Pfam" id="PF01547">
    <property type="entry name" value="SBP_bac_1"/>
    <property type="match status" value="1"/>
</dbReference>
<dbReference type="RefSeq" id="WP_145909904.1">
    <property type="nucleotide sequence ID" value="NZ_BAAAMZ010000002.1"/>
</dbReference>
<keyword evidence="1" id="KW-1003">Cell membrane</keyword>
<evidence type="ECO:0000256" key="3">
    <source>
        <dbReference type="ARBA" id="ARBA00023136"/>
    </source>
</evidence>
<dbReference type="Gene3D" id="3.40.190.10">
    <property type="entry name" value="Periplasmic binding protein-like II"/>
    <property type="match status" value="1"/>
</dbReference>
<accession>A0A561T696</accession>
<evidence type="ECO:0000313" key="7">
    <source>
        <dbReference type="EMBL" id="TWF82609.1"/>
    </source>
</evidence>
<evidence type="ECO:0000256" key="2">
    <source>
        <dbReference type="ARBA" id="ARBA00022729"/>
    </source>
</evidence>
<evidence type="ECO:0000313" key="8">
    <source>
        <dbReference type="Proteomes" id="UP000317940"/>
    </source>
</evidence>
<dbReference type="AlphaFoldDB" id="A0A561T696"/>
<reference evidence="7 8" key="1">
    <citation type="submission" date="2019-06" db="EMBL/GenBank/DDBJ databases">
        <title>Sequencing the genomes of 1000 actinobacteria strains.</title>
        <authorList>
            <person name="Klenk H.-P."/>
        </authorList>
    </citation>
    <scope>NUCLEOTIDE SEQUENCE [LARGE SCALE GENOMIC DNA]</scope>
    <source>
        <strain evidence="7 8">DSM 44826</strain>
    </source>
</reference>
<dbReference type="EMBL" id="VIWT01000004">
    <property type="protein sequence ID" value="TWF82609.1"/>
    <property type="molecule type" value="Genomic_DNA"/>
</dbReference>
<sequence length="434" mass="46498">MFSRRLTALACSAAAFGLLVAGCASSNDQQPAAGQKTGTVTFWSFVKGSDQVAAAFNRTHPDIKVNFETVPSGQEYYSKLTNAVKAGTAPDVAVVEYPQLPEFATLGELQSLDDTLGPLVKSQFPQQTQQLVELGGHTWGVPRDAAPLLMYYRNDFFTAHRIAVPRTWDDYRTMTEQVKQADPNARGGVLFTDNPGLLTALAWQAGSHWFATQGDAWKVSLTDAPSQKVADYWGDLAHQDLVQSLSTLDPFWTSVQQNRTVAFVCASWCAGSLQATVADQAGKWSVAPVPSWDGKPASAMYGGSSFVIPKGAKNSAAAAEFIKWITTDPDGMKAWVSSGTSSMFPADPQLVPVAKAAYPTAYFGGQDVYALGSASYDAIPPGWMWGPDMGTTNTAIVDQLPKVADGGVRLSDVLNGAQQTTVKDIQHRGMQVAP</sequence>
<dbReference type="PANTHER" id="PTHR43649:SF33">
    <property type="entry name" value="POLYGALACTURONAN_RHAMNOGALACTURONAN-BINDING PROTEIN YTCQ"/>
    <property type="match status" value="1"/>
</dbReference>
<dbReference type="SUPFAM" id="SSF53850">
    <property type="entry name" value="Periplasmic binding protein-like II"/>
    <property type="match status" value="1"/>
</dbReference>
<keyword evidence="8" id="KW-1185">Reference proteome</keyword>
<keyword evidence="5" id="KW-0449">Lipoprotein</keyword>
<evidence type="ECO:0000256" key="6">
    <source>
        <dbReference type="SAM" id="SignalP"/>
    </source>
</evidence>
<dbReference type="Proteomes" id="UP000317940">
    <property type="component" value="Unassembled WGS sequence"/>
</dbReference>
<feature type="chain" id="PRO_5022029071" evidence="6">
    <location>
        <begin position="27"/>
        <end position="434"/>
    </location>
</feature>
<dbReference type="PROSITE" id="PS51257">
    <property type="entry name" value="PROKAR_LIPOPROTEIN"/>
    <property type="match status" value="1"/>
</dbReference>
<dbReference type="InterPro" id="IPR006059">
    <property type="entry name" value="SBP"/>
</dbReference>
<dbReference type="OrthoDB" id="2515046at2"/>
<keyword evidence="2 6" id="KW-0732">Signal</keyword>
<feature type="signal peptide" evidence="6">
    <location>
        <begin position="1"/>
        <end position="26"/>
    </location>
</feature>
<evidence type="ECO:0000256" key="1">
    <source>
        <dbReference type="ARBA" id="ARBA00022475"/>
    </source>
</evidence>